<evidence type="ECO:0000313" key="2">
    <source>
        <dbReference type="EMBL" id="KAB8302748.1"/>
    </source>
</evidence>
<accession>A0A5N6KGG7</accession>
<sequence length="80" mass="9724">MWKAVQQWFMVFMAILACIMEGKPELGLLKLWGEEYLCHIVFIALLLHYCFWWWLFYAWRYSPLGNIGSDIRSVYRGARW</sequence>
<evidence type="ECO:0000256" key="1">
    <source>
        <dbReference type="SAM" id="Phobius"/>
    </source>
</evidence>
<evidence type="ECO:0000313" key="3">
    <source>
        <dbReference type="Proteomes" id="UP000326757"/>
    </source>
</evidence>
<keyword evidence="1" id="KW-0812">Transmembrane</keyword>
<comment type="caution">
    <text evidence="2">The sequence shown here is derived from an EMBL/GenBank/DDBJ whole genome shotgun (WGS) entry which is preliminary data.</text>
</comment>
<dbReference type="PROSITE" id="PS51257">
    <property type="entry name" value="PROKAR_LIPOPROTEIN"/>
    <property type="match status" value="1"/>
</dbReference>
<keyword evidence="1" id="KW-1133">Transmembrane helix</keyword>
<proteinExistence type="predicted"/>
<keyword evidence="3" id="KW-1185">Reference proteome</keyword>
<keyword evidence="1" id="KW-0472">Membrane</keyword>
<dbReference type="EMBL" id="VIGI01000003">
    <property type="protein sequence ID" value="KAB8302748.1"/>
    <property type="molecule type" value="Genomic_DNA"/>
</dbReference>
<reference evidence="2 3" key="1">
    <citation type="submission" date="2019-06" db="EMBL/GenBank/DDBJ databases">
        <title>Genome Sequence of the Brown Rot Fungal Pathogen Monilinia laxa.</title>
        <authorList>
            <person name="De Miccolis Angelini R.M."/>
            <person name="Landi L."/>
            <person name="Abate D."/>
            <person name="Pollastro S."/>
            <person name="Romanazzi G."/>
            <person name="Faretra F."/>
        </authorList>
    </citation>
    <scope>NUCLEOTIDE SEQUENCE [LARGE SCALE GENOMIC DNA]</scope>
    <source>
        <strain evidence="2 3">Mlax316</strain>
    </source>
</reference>
<protein>
    <submittedName>
        <fullName evidence="2">Uncharacterized protein</fullName>
    </submittedName>
</protein>
<organism evidence="2 3">
    <name type="scientific">Monilinia laxa</name>
    <name type="common">Brown rot fungus</name>
    <name type="synonym">Sclerotinia laxa</name>
    <dbReference type="NCBI Taxonomy" id="61186"/>
    <lineage>
        <taxon>Eukaryota</taxon>
        <taxon>Fungi</taxon>
        <taxon>Dikarya</taxon>
        <taxon>Ascomycota</taxon>
        <taxon>Pezizomycotina</taxon>
        <taxon>Leotiomycetes</taxon>
        <taxon>Helotiales</taxon>
        <taxon>Sclerotiniaceae</taxon>
        <taxon>Monilinia</taxon>
    </lineage>
</organism>
<name>A0A5N6KGG7_MONLA</name>
<dbReference type="Proteomes" id="UP000326757">
    <property type="component" value="Unassembled WGS sequence"/>
</dbReference>
<gene>
    <name evidence="2" type="ORF">EYC80_006099</name>
</gene>
<feature type="transmembrane region" description="Helical" evidence="1">
    <location>
        <begin position="36"/>
        <end position="55"/>
    </location>
</feature>
<dbReference type="AlphaFoldDB" id="A0A5N6KGG7"/>